<gene>
    <name evidence="7" type="ORF">EJ05DRAFT_514359</name>
</gene>
<organism evidence="7 8">
    <name type="scientific">Pseudovirgaria hyperparasitica</name>
    <dbReference type="NCBI Taxonomy" id="470096"/>
    <lineage>
        <taxon>Eukaryota</taxon>
        <taxon>Fungi</taxon>
        <taxon>Dikarya</taxon>
        <taxon>Ascomycota</taxon>
        <taxon>Pezizomycotina</taxon>
        <taxon>Dothideomycetes</taxon>
        <taxon>Dothideomycetes incertae sedis</taxon>
        <taxon>Acrospermales</taxon>
        <taxon>Acrospermaceae</taxon>
        <taxon>Pseudovirgaria</taxon>
    </lineage>
</organism>
<evidence type="ECO:0000259" key="5">
    <source>
        <dbReference type="Pfam" id="PF13243"/>
    </source>
</evidence>
<keyword evidence="3" id="KW-0443">Lipid metabolism</keyword>
<dbReference type="InterPro" id="IPR032697">
    <property type="entry name" value="SQ_cyclase_N"/>
</dbReference>
<feature type="domain" description="Squalene cyclase N-terminal" evidence="6">
    <location>
        <begin position="105"/>
        <end position="379"/>
    </location>
</feature>
<proteinExistence type="inferred from homology"/>
<dbReference type="Gene3D" id="1.50.10.20">
    <property type="match status" value="2"/>
</dbReference>
<reference evidence="7" key="1">
    <citation type="journal article" date="2020" name="Stud. Mycol.">
        <title>101 Dothideomycetes genomes: a test case for predicting lifestyles and emergence of pathogens.</title>
        <authorList>
            <person name="Haridas S."/>
            <person name="Albert R."/>
            <person name="Binder M."/>
            <person name="Bloem J."/>
            <person name="Labutti K."/>
            <person name="Salamov A."/>
            <person name="Andreopoulos B."/>
            <person name="Baker S."/>
            <person name="Barry K."/>
            <person name="Bills G."/>
            <person name="Bluhm B."/>
            <person name="Cannon C."/>
            <person name="Castanera R."/>
            <person name="Culley D."/>
            <person name="Daum C."/>
            <person name="Ezra D."/>
            <person name="Gonzalez J."/>
            <person name="Henrissat B."/>
            <person name="Kuo A."/>
            <person name="Liang C."/>
            <person name="Lipzen A."/>
            <person name="Lutzoni F."/>
            <person name="Magnuson J."/>
            <person name="Mondo S."/>
            <person name="Nolan M."/>
            <person name="Ohm R."/>
            <person name="Pangilinan J."/>
            <person name="Park H.-J."/>
            <person name="Ramirez L."/>
            <person name="Alfaro M."/>
            <person name="Sun H."/>
            <person name="Tritt A."/>
            <person name="Yoshinaga Y."/>
            <person name="Zwiers L.-H."/>
            <person name="Turgeon B."/>
            <person name="Goodwin S."/>
            <person name="Spatafora J."/>
            <person name="Crous P."/>
            <person name="Grigoriev I."/>
        </authorList>
    </citation>
    <scope>NUCLEOTIDE SEQUENCE</scope>
    <source>
        <strain evidence="7">CBS 121739</strain>
    </source>
</reference>
<evidence type="ECO:0000256" key="4">
    <source>
        <dbReference type="RuleBase" id="RU362003"/>
    </source>
</evidence>
<keyword evidence="3" id="KW-0444">Lipid biosynthesis</keyword>
<dbReference type="AlphaFoldDB" id="A0A6A6VVG1"/>
<dbReference type="GO" id="GO:0006696">
    <property type="term" value="P:ergosterol biosynthetic process"/>
    <property type="evidence" value="ECO:0007669"/>
    <property type="project" value="TreeGrafter"/>
</dbReference>
<evidence type="ECO:0000256" key="3">
    <source>
        <dbReference type="ARBA" id="ARBA00022955"/>
    </source>
</evidence>
<dbReference type="Gene3D" id="6.20.120.20">
    <property type="match status" value="1"/>
</dbReference>
<dbReference type="Proteomes" id="UP000799437">
    <property type="component" value="Unassembled WGS sequence"/>
</dbReference>
<dbReference type="EMBL" id="ML996582">
    <property type="protein sequence ID" value="KAF2753859.1"/>
    <property type="molecule type" value="Genomic_DNA"/>
</dbReference>
<accession>A0A6A6VVG1</accession>
<dbReference type="GO" id="GO:0016104">
    <property type="term" value="P:triterpenoid biosynthetic process"/>
    <property type="evidence" value="ECO:0007669"/>
    <property type="project" value="InterPro"/>
</dbReference>
<dbReference type="PANTHER" id="PTHR11764">
    <property type="entry name" value="TERPENE CYCLASE/MUTASE FAMILY MEMBER"/>
    <property type="match status" value="1"/>
</dbReference>
<dbReference type="NCBIfam" id="TIGR01787">
    <property type="entry name" value="squalene_cyclas"/>
    <property type="match status" value="1"/>
</dbReference>
<dbReference type="SFLD" id="SFLDG01016">
    <property type="entry name" value="Prenyltransferase_Like_2"/>
    <property type="match status" value="1"/>
</dbReference>
<dbReference type="CDD" id="cd02892">
    <property type="entry name" value="SQCY_1"/>
    <property type="match status" value="1"/>
</dbReference>
<dbReference type="GO" id="GO:0005811">
    <property type="term" value="C:lipid droplet"/>
    <property type="evidence" value="ECO:0007669"/>
    <property type="project" value="InterPro"/>
</dbReference>
<dbReference type="GeneID" id="54489576"/>
<evidence type="ECO:0000256" key="1">
    <source>
        <dbReference type="ARBA" id="ARBA00009755"/>
    </source>
</evidence>
<dbReference type="InterPro" id="IPR018333">
    <property type="entry name" value="Squalene_cyclase"/>
</dbReference>
<dbReference type="OrthoDB" id="21502at2759"/>
<protein>
    <recommendedName>
        <fullName evidence="4">Terpene cyclase/mutase family member</fullName>
        <ecNumber evidence="4">5.4.99.-</ecNumber>
    </recommendedName>
</protein>
<evidence type="ECO:0000256" key="2">
    <source>
        <dbReference type="ARBA" id="ARBA00022737"/>
    </source>
</evidence>
<keyword evidence="2" id="KW-0677">Repeat</keyword>
<dbReference type="GO" id="GO:0000250">
    <property type="term" value="F:lanosterol synthase activity"/>
    <property type="evidence" value="ECO:0007669"/>
    <property type="project" value="TreeGrafter"/>
</dbReference>
<feature type="domain" description="Squalene cyclase C-terminal" evidence="5">
    <location>
        <begin position="409"/>
        <end position="740"/>
    </location>
</feature>
<dbReference type="PANTHER" id="PTHR11764:SF20">
    <property type="entry name" value="LANOSTEROL SYNTHASE"/>
    <property type="match status" value="1"/>
</dbReference>
<comment type="similarity">
    <text evidence="1 4">Belongs to the terpene cyclase/mutase family.</text>
</comment>
<dbReference type="SUPFAM" id="SSF48239">
    <property type="entry name" value="Terpenoid cyclases/Protein prenyltransferases"/>
    <property type="match status" value="2"/>
</dbReference>
<sequence length="749" mass="84548">MKTAHDDSTFVTGIKTPVQTSVAQKVCSSTVFENTAAARPYATNLDQWRLKVEHGRHVWHYLSSKEECETQPQSFLERYWLGLPIEMPKMKTSKRPKQALAHGWEFLKRLQTSDGHWGCNDDGPLFVTSGIVITMYIIGLPLEDFMKAEMCRYLLNMVNADGGWGLFIQSPSTVFGTTMSYIMLRILGLPAIHPVLEKARSCLKTMGGALAIPAFGKWWLCVLGLYEWDGMIPLVAEVLLVPQALPLNPGNWWVHTRNMYVSLAYMYGHRWVMPQNELVLQLRQEIHEIPYENVDWVAQRTHVSSHDRLAPLTRLHSAAIGILGLIEHYKIPFIRRRALKEVLFQIEAEVHNTSYLSIAPVSFASNLLSLWHAHGPRSHWVRGMQTRVIDPMWMCREGLSASGTNGTSLWDTVLTVQAVLECDLSKEPENKAVLEKALEFIDNSQIREDPMAIDHVYRQPTKGAWSFSTREQGYAVSDTTAEAVKVVMQLQESGVVRRRISDSRLKEAVDLIMAMENRGGGFSSYEPIRAPSFMELFNVTEIYDNVMTETLYPECTSSIIMTLTAFSRTYPSYRPHDIQQCIDRGVAFLLRAQYPEGGWYASWGVCFTYATMFALQGLACVGRSEENCAATRQACRFLLEHQNDDGGWGESIESTKVKRYVQEPLGSQVTCTAYSTIALLAAGCADQEAVAKGIKFLMDAQQPMGDWLPGTLEGVFVPPGGMRYPLYKFHFTLLALGRYVKRYGDVEIV</sequence>
<dbReference type="InterPro" id="IPR008930">
    <property type="entry name" value="Terpenoid_cyclase/PrenylTrfase"/>
</dbReference>
<evidence type="ECO:0000313" key="8">
    <source>
        <dbReference type="Proteomes" id="UP000799437"/>
    </source>
</evidence>
<keyword evidence="8" id="KW-1185">Reference proteome</keyword>
<dbReference type="RefSeq" id="XP_033596310.1">
    <property type="nucleotide sequence ID" value="XM_033748522.1"/>
</dbReference>
<name>A0A6A6VVG1_9PEZI</name>
<dbReference type="Pfam" id="PF13243">
    <property type="entry name" value="SQHop_cyclase_C"/>
    <property type="match status" value="1"/>
</dbReference>
<evidence type="ECO:0000259" key="6">
    <source>
        <dbReference type="Pfam" id="PF13249"/>
    </source>
</evidence>
<keyword evidence="3" id="KW-0752">Steroid biosynthesis</keyword>
<keyword evidence="4" id="KW-0413">Isomerase</keyword>
<evidence type="ECO:0000313" key="7">
    <source>
        <dbReference type="EMBL" id="KAF2753859.1"/>
    </source>
</evidence>
<dbReference type="Pfam" id="PF13249">
    <property type="entry name" value="SQHop_cyclase_N"/>
    <property type="match status" value="1"/>
</dbReference>
<dbReference type="EC" id="5.4.99.-" evidence="4"/>
<dbReference type="InterPro" id="IPR032696">
    <property type="entry name" value="SQ_cyclase_C"/>
</dbReference>